<dbReference type="GO" id="GO:0000287">
    <property type="term" value="F:magnesium ion binding"/>
    <property type="evidence" value="ECO:0007669"/>
    <property type="project" value="UniProtKB-UniRule"/>
</dbReference>
<feature type="binding site" evidence="11">
    <location>
        <position position="168"/>
    </location>
    <ligand>
        <name>2-[(2R,5Z)-2-carboxy-4-methylthiazol-5(2H)-ylidene]ethyl phosphate</name>
        <dbReference type="ChEBI" id="CHEBI:62899"/>
    </ligand>
</feature>
<feature type="binding site" evidence="11">
    <location>
        <begin position="41"/>
        <end position="45"/>
    </location>
    <ligand>
        <name>4-amino-2-methyl-5-(diphosphooxymethyl)pyrimidine</name>
        <dbReference type="ChEBI" id="CHEBI:57841"/>
    </ligand>
</feature>
<evidence type="ECO:0000256" key="13">
    <source>
        <dbReference type="RuleBase" id="RU004253"/>
    </source>
</evidence>
<feature type="binding site" evidence="11">
    <location>
        <begin position="188"/>
        <end position="189"/>
    </location>
    <ligand>
        <name>2-[(2R,5Z)-2-carboxy-4-methylthiazol-5(2H)-ylidene]ethyl phosphate</name>
        <dbReference type="ChEBI" id="CHEBI:62899"/>
    </ligand>
</feature>
<evidence type="ECO:0000256" key="8">
    <source>
        <dbReference type="ARBA" id="ARBA00047334"/>
    </source>
</evidence>
<comment type="cofactor">
    <cofactor evidence="1">
        <name>Mg(2+)</name>
        <dbReference type="ChEBI" id="CHEBI:18420"/>
    </cofactor>
</comment>
<dbReference type="GO" id="GO:0004789">
    <property type="term" value="F:thiamine-phosphate diphosphorylase activity"/>
    <property type="evidence" value="ECO:0007669"/>
    <property type="project" value="UniProtKB-UniRule"/>
</dbReference>
<evidence type="ECO:0000256" key="1">
    <source>
        <dbReference type="ARBA" id="ARBA00001946"/>
    </source>
</evidence>
<comment type="similarity">
    <text evidence="11 12">Belongs to the thiamine-phosphate synthase family.</text>
</comment>
<dbReference type="EMBL" id="JAALLS010000011">
    <property type="protein sequence ID" value="NGP88609.1"/>
    <property type="molecule type" value="Genomic_DNA"/>
</dbReference>
<comment type="caution">
    <text evidence="15">The sequence shown here is derived from an EMBL/GenBank/DDBJ whole genome shotgun (WGS) entry which is preliminary data.</text>
</comment>
<comment type="pathway">
    <text evidence="3 11 13">Cofactor biosynthesis; thiamine diphosphate biosynthesis; thiamine phosphate from 4-amino-2-methyl-5-diphosphomethylpyrimidine and 4-methyl-5-(2-phosphoethyl)-thiazole: step 1/1.</text>
</comment>
<comment type="catalytic activity">
    <reaction evidence="10 11 12">
        <text>2-[(2R,5Z)-2-carboxy-4-methylthiazol-5(2H)-ylidene]ethyl phosphate + 4-amino-2-methyl-5-(diphosphooxymethyl)pyrimidine + 2 H(+) = thiamine phosphate + CO2 + diphosphate</text>
        <dbReference type="Rhea" id="RHEA:47844"/>
        <dbReference type="ChEBI" id="CHEBI:15378"/>
        <dbReference type="ChEBI" id="CHEBI:16526"/>
        <dbReference type="ChEBI" id="CHEBI:33019"/>
        <dbReference type="ChEBI" id="CHEBI:37575"/>
        <dbReference type="ChEBI" id="CHEBI:57841"/>
        <dbReference type="ChEBI" id="CHEBI:62899"/>
        <dbReference type="EC" id="2.5.1.3"/>
    </reaction>
</comment>
<evidence type="ECO:0000256" key="4">
    <source>
        <dbReference type="ARBA" id="ARBA00022679"/>
    </source>
</evidence>
<evidence type="ECO:0000313" key="15">
    <source>
        <dbReference type="EMBL" id="NGP88609.1"/>
    </source>
</evidence>
<keyword evidence="6" id="KW-0460">Magnesium</keyword>
<evidence type="ECO:0000256" key="5">
    <source>
        <dbReference type="ARBA" id="ARBA00022723"/>
    </source>
</evidence>
<proteinExistence type="inferred from homology"/>
<dbReference type="InterPro" id="IPR034291">
    <property type="entry name" value="TMP_synthase"/>
</dbReference>
<dbReference type="InterPro" id="IPR013785">
    <property type="entry name" value="Aldolase_TIM"/>
</dbReference>
<dbReference type="PANTHER" id="PTHR20857">
    <property type="entry name" value="THIAMINE-PHOSPHATE PYROPHOSPHORYLASE"/>
    <property type="match status" value="1"/>
</dbReference>
<keyword evidence="5" id="KW-0479">Metal-binding</keyword>
<keyword evidence="4 11" id="KW-0808">Transferase</keyword>
<feature type="binding site" evidence="11">
    <location>
        <begin position="137"/>
        <end position="139"/>
    </location>
    <ligand>
        <name>2-[(2R,5Z)-2-carboxy-4-methylthiazol-5(2H)-ylidene]ethyl phosphate</name>
        <dbReference type="ChEBI" id="CHEBI:62899"/>
    </ligand>
</feature>
<evidence type="ECO:0000256" key="6">
    <source>
        <dbReference type="ARBA" id="ARBA00022842"/>
    </source>
</evidence>
<dbReference type="AlphaFoldDB" id="A0A6M1T3G3"/>
<evidence type="ECO:0000256" key="12">
    <source>
        <dbReference type="RuleBase" id="RU003826"/>
    </source>
</evidence>
<dbReference type="InterPro" id="IPR022998">
    <property type="entry name" value="ThiamineP_synth_TenI"/>
</dbReference>
<evidence type="ECO:0000256" key="3">
    <source>
        <dbReference type="ARBA" id="ARBA00005165"/>
    </source>
</evidence>
<gene>
    <name evidence="11 15" type="primary">thiE</name>
    <name evidence="15" type="ORF">G3569_09595</name>
</gene>
<keyword evidence="16" id="KW-1185">Reference proteome</keyword>
<dbReference type="Pfam" id="PF02581">
    <property type="entry name" value="TMP-TENI"/>
    <property type="match status" value="1"/>
</dbReference>
<protein>
    <recommendedName>
        <fullName evidence="11">Thiamine-phosphate synthase</fullName>
        <shortName evidence="11">TP synthase</shortName>
        <shortName evidence="11">TPS</shortName>
        <ecNumber evidence="11">2.5.1.3</ecNumber>
    </recommendedName>
    <alternativeName>
        <fullName evidence="11">Thiamine-phosphate pyrophosphorylase</fullName>
        <shortName evidence="11">TMP pyrophosphorylase</shortName>
        <shortName evidence="11">TMP-PPase</shortName>
    </alternativeName>
</protein>
<dbReference type="EC" id="2.5.1.3" evidence="11"/>
<dbReference type="UniPathway" id="UPA00060">
    <property type="reaction ID" value="UER00141"/>
</dbReference>
<dbReference type="Gene3D" id="3.20.20.70">
    <property type="entry name" value="Aldolase class I"/>
    <property type="match status" value="1"/>
</dbReference>
<dbReference type="Proteomes" id="UP000479132">
    <property type="component" value="Unassembled WGS sequence"/>
</dbReference>
<organism evidence="15 16">
    <name type="scientific">Fodinibius halophilus</name>
    <dbReference type="NCBI Taxonomy" id="1736908"/>
    <lineage>
        <taxon>Bacteria</taxon>
        <taxon>Pseudomonadati</taxon>
        <taxon>Balneolota</taxon>
        <taxon>Balneolia</taxon>
        <taxon>Balneolales</taxon>
        <taxon>Balneolaceae</taxon>
        <taxon>Fodinibius</taxon>
    </lineage>
</organism>
<dbReference type="GO" id="GO:0005737">
    <property type="term" value="C:cytoplasm"/>
    <property type="evidence" value="ECO:0007669"/>
    <property type="project" value="TreeGrafter"/>
</dbReference>
<feature type="domain" description="Thiamine phosphate synthase/TenI" evidence="14">
    <location>
        <begin position="11"/>
        <end position="191"/>
    </location>
</feature>
<feature type="binding site" evidence="11">
    <location>
        <position position="73"/>
    </location>
    <ligand>
        <name>4-amino-2-methyl-5-(diphosphooxymethyl)pyrimidine</name>
        <dbReference type="ChEBI" id="CHEBI:57841"/>
    </ligand>
</feature>
<keyword evidence="7 11" id="KW-0784">Thiamine biosynthesis</keyword>
<accession>A0A6M1T3G3</accession>
<dbReference type="RefSeq" id="WP_165268526.1">
    <property type="nucleotide sequence ID" value="NZ_JAALLS010000011.1"/>
</dbReference>
<evidence type="ECO:0000256" key="9">
    <source>
        <dbReference type="ARBA" id="ARBA00047851"/>
    </source>
</evidence>
<comment type="caution">
    <text evidence="11">Lacks conserved residue(s) required for the propagation of feature annotation.</text>
</comment>
<evidence type="ECO:0000256" key="2">
    <source>
        <dbReference type="ARBA" id="ARBA00003814"/>
    </source>
</evidence>
<dbReference type="GO" id="GO:0009229">
    <property type="term" value="P:thiamine diphosphate biosynthetic process"/>
    <property type="evidence" value="ECO:0007669"/>
    <property type="project" value="UniProtKB-UniRule"/>
</dbReference>
<feature type="binding site" evidence="11">
    <location>
        <position position="111"/>
    </location>
    <ligand>
        <name>4-amino-2-methyl-5-(diphosphooxymethyl)pyrimidine</name>
        <dbReference type="ChEBI" id="CHEBI:57841"/>
    </ligand>
</feature>
<comment type="catalytic activity">
    <reaction evidence="9 11 12">
        <text>2-(2-carboxy-4-methylthiazol-5-yl)ethyl phosphate + 4-amino-2-methyl-5-(diphosphooxymethyl)pyrimidine + 2 H(+) = thiamine phosphate + CO2 + diphosphate</text>
        <dbReference type="Rhea" id="RHEA:47848"/>
        <dbReference type="ChEBI" id="CHEBI:15378"/>
        <dbReference type="ChEBI" id="CHEBI:16526"/>
        <dbReference type="ChEBI" id="CHEBI:33019"/>
        <dbReference type="ChEBI" id="CHEBI:37575"/>
        <dbReference type="ChEBI" id="CHEBI:57841"/>
        <dbReference type="ChEBI" id="CHEBI:62890"/>
        <dbReference type="EC" id="2.5.1.3"/>
    </reaction>
</comment>
<evidence type="ECO:0000256" key="7">
    <source>
        <dbReference type="ARBA" id="ARBA00022977"/>
    </source>
</evidence>
<comment type="catalytic activity">
    <reaction evidence="8 11 12">
        <text>4-methyl-5-(2-phosphooxyethyl)-thiazole + 4-amino-2-methyl-5-(diphosphooxymethyl)pyrimidine + H(+) = thiamine phosphate + diphosphate</text>
        <dbReference type="Rhea" id="RHEA:22328"/>
        <dbReference type="ChEBI" id="CHEBI:15378"/>
        <dbReference type="ChEBI" id="CHEBI:33019"/>
        <dbReference type="ChEBI" id="CHEBI:37575"/>
        <dbReference type="ChEBI" id="CHEBI:57841"/>
        <dbReference type="ChEBI" id="CHEBI:58296"/>
        <dbReference type="EC" id="2.5.1.3"/>
    </reaction>
</comment>
<dbReference type="CDD" id="cd00564">
    <property type="entry name" value="TMP_TenI"/>
    <property type="match status" value="1"/>
</dbReference>
<name>A0A6M1T3G3_9BACT</name>
<dbReference type="PANTHER" id="PTHR20857:SF15">
    <property type="entry name" value="THIAMINE-PHOSPHATE SYNTHASE"/>
    <property type="match status" value="1"/>
</dbReference>
<dbReference type="GO" id="GO:0009228">
    <property type="term" value="P:thiamine biosynthetic process"/>
    <property type="evidence" value="ECO:0007669"/>
    <property type="project" value="UniProtKB-KW"/>
</dbReference>
<feature type="binding site" evidence="11">
    <location>
        <position position="140"/>
    </location>
    <ligand>
        <name>4-amino-2-methyl-5-(diphosphooxymethyl)pyrimidine</name>
        <dbReference type="ChEBI" id="CHEBI:57841"/>
    </ligand>
</feature>
<evidence type="ECO:0000313" key="16">
    <source>
        <dbReference type="Proteomes" id="UP000479132"/>
    </source>
</evidence>
<evidence type="ECO:0000256" key="11">
    <source>
        <dbReference type="HAMAP-Rule" id="MF_00097"/>
    </source>
</evidence>
<sequence>MKNNRVDFRYYLITDRRAPSSSVTFLETIEEACSAGVQAVQLREKDLPGGLLYDLGNEVREITNQYDTKLFVNGRPDVAKAIGADGVHCPEGGIPPSVIKSYWPDLTIGVSVHSEEVAERAEQEEADFLLFGPVYYTASKVKYGEPQGIDRLKEIAEQSSLPVFAVGGITPEKVTPCLQAGAFGVAGISAIMEADDVTEKVSEFEKKLGQL</sequence>
<comment type="function">
    <text evidence="2 11">Condenses 4-methyl-5-(beta-hydroxyethyl)thiazole monophosphate (THZ-P) and 2-methyl-4-amino-5-hydroxymethyl pyrimidine pyrophosphate (HMP-PP) to form thiamine monophosphate (TMP).</text>
</comment>
<dbReference type="SUPFAM" id="SSF51391">
    <property type="entry name" value="Thiamin phosphate synthase"/>
    <property type="match status" value="1"/>
</dbReference>
<dbReference type="NCBIfam" id="TIGR00693">
    <property type="entry name" value="thiE"/>
    <property type="match status" value="1"/>
</dbReference>
<dbReference type="HAMAP" id="MF_00097">
    <property type="entry name" value="TMP_synthase"/>
    <property type="match status" value="1"/>
</dbReference>
<evidence type="ECO:0000256" key="10">
    <source>
        <dbReference type="ARBA" id="ARBA00047883"/>
    </source>
</evidence>
<reference evidence="15 16" key="1">
    <citation type="submission" date="2020-02" db="EMBL/GenBank/DDBJ databases">
        <title>Aliifodinibius halophilus 2W32, complete genome.</title>
        <authorList>
            <person name="Li Y."/>
            <person name="Wu S."/>
        </authorList>
    </citation>
    <scope>NUCLEOTIDE SEQUENCE [LARGE SCALE GENOMIC DNA]</scope>
    <source>
        <strain evidence="15 16">2W32</strain>
    </source>
</reference>
<dbReference type="InterPro" id="IPR036206">
    <property type="entry name" value="ThiamineP_synth_sf"/>
</dbReference>
<dbReference type="FunFam" id="3.20.20.70:FF:000096">
    <property type="entry name" value="Thiamine-phosphate synthase"/>
    <property type="match status" value="1"/>
</dbReference>
<evidence type="ECO:0000259" key="14">
    <source>
        <dbReference type="Pfam" id="PF02581"/>
    </source>
</evidence>